<dbReference type="InterPro" id="IPR002514">
    <property type="entry name" value="Transposase_8"/>
</dbReference>
<sequence length="96" mass="10938">MGAKRRRIEATLKVKAALAAVRGDRTTSELASQFGVHPTQIGHWKRHLLDGAVELFSDDQRRKVENQDALIAELYEQIGRLQMEAAWLKKKVTRLD</sequence>
<dbReference type="AlphaFoldDB" id="X0XSN5"/>
<accession>X0XSN5</accession>
<dbReference type="Pfam" id="PF01527">
    <property type="entry name" value="HTH_Tnp_1"/>
    <property type="match status" value="1"/>
</dbReference>
<dbReference type="GO" id="GO:0006313">
    <property type="term" value="P:DNA transposition"/>
    <property type="evidence" value="ECO:0007669"/>
    <property type="project" value="InterPro"/>
</dbReference>
<evidence type="ECO:0008006" key="2">
    <source>
        <dbReference type="Google" id="ProtNLM"/>
    </source>
</evidence>
<reference evidence="1" key="1">
    <citation type="journal article" date="2014" name="Front. Microbiol.">
        <title>High frequency of phylogenetically diverse reductive dehalogenase-homologous genes in deep subseafloor sedimentary metagenomes.</title>
        <authorList>
            <person name="Kawai M."/>
            <person name="Futagami T."/>
            <person name="Toyoda A."/>
            <person name="Takaki Y."/>
            <person name="Nishi S."/>
            <person name="Hori S."/>
            <person name="Arai W."/>
            <person name="Tsubouchi T."/>
            <person name="Morono Y."/>
            <person name="Uchiyama I."/>
            <person name="Ito T."/>
            <person name="Fujiyama A."/>
            <person name="Inagaki F."/>
            <person name="Takami H."/>
        </authorList>
    </citation>
    <scope>NUCLEOTIDE SEQUENCE</scope>
    <source>
        <strain evidence="1">Expedition CK06-06</strain>
    </source>
</reference>
<protein>
    <recommendedName>
        <fullName evidence="2">Transposase</fullName>
    </recommendedName>
</protein>
<proteinExistence type="predicted"/>
<dbReference type="GO" id="GO:0043565">
    <property type="term" value="F:sequence-specific DNA binding"/>
    <property type="evidence" value="ECO:0007669"/>
    <property type="project" value="InterPro"/>
</dbReference>
<evidence type="ECO:0000313" key="1">
    <source>
        <dbReference type="EMBL" id="GAG46209.1"/>
    </source>
</evidence>
<dbReference type="InterPro" id="IPR010921">
    <property type="entry name" value="Trp_repressor/repl_initiator"/>
</dbReference>
<dbReference type="GO" id="GO:0004803">
    <property type="term" value="F:transposase activity"/>
    <property type="evidence" value="ECO:0007669"/>
    <property type="project" value="InterPro"/>
</dbReference>
<dbReference type="EMBL" id="BARS01055491">
    <property type="protein sequence ID" value="GAG46209.1"/>
    <property type="molecule type" value="Genomic_DNA"/>
</dbReference>
<comment type="caution">
    <text evidence="1">The sequence shown here is derived from an EMBL/GenBank/DDBJ whole genome shotgun (WGS) entry which is preliminary data.</text>
</comment>
<dbReference type="SUPFAM" id="SSF48295">
    <property type="entry name" value="TrpR-like"/>
    <property type="match status" value="1"/>
</dbReference>
<gene>
    <name evidence="1" type="ORF">S01H1_81928</name>
</gene>
<name>X0XSN5_9ZZZZ</name>
<organism evidence="1">
    <name type="scientific">marine sediment metagenome</name>
    <dbReference type="NCBI Taxonomy" id="412755"/>
    <lineage>
        <taxon>unclassified sequences</taxon>
        <taxon>metagenomes</taxon>
        <taxon>ecological metagenomes</taxon>
    </lineage>
</organism>